<comment type="caution">
    <text evidence="2">The sequence shown here is derived from an EMBL/GenBank/DDBJ whole genome shotgun (WGS) entry which is preliminary data.</text>
</comment>
<dbReference type="PROSITE" id="PS51186">
    <property type="entry name" value="GNAT"/>
    <property type="match status" value="1"/>
</dbReference>
<dbReference type="EMBL" id="LCUC01000317">
    <property type="protein sequence ID" value="KKY32446.1"/>
    <property type="molecule type" value="Genomic_DNA"/>
</dbReference>
<feature type="domain" description="N-acetyltransferase" evidence="1">
    <location>
        <begin position="92"/>
        <end position="228"/>
    </location>
</feature>
<gene>
    <name evidence="2" type="ORF">UCDDA912_g07608</name>
</gene>
<evidence type="ECO:0000259" key="1">
    <source>
        <dbReference type="PROSITE" id="PS51186"/>
    </source>
</evidence>
<dbReference type="SUPFAM" id="SSF55729">
    <property type="entry name" value="Acyl-CoA N-acyltransferases (Nat)"/>
    <property type="match status" value="1"/>
</dbReference>
<dbReference type="GO" id="GO:0016747">
    <property type="term" value="F:acyltransferase activity, transferring groups other than amino-acyl groups"/>
    <property type="evidence" value="ECO:0007669"/>
    <property type="project" value="InterPro"/>
</dbReference>
<dbReference type="AlphaFoldDB" id="A0A0G2FE86"/>
<dbReference type="STRING" id="1214573.A0A0G2FE86"/>
<dbReference type="Gene3D" id="3.40.630.30">
    <property type="match status" value="1"/>
</dbReference>
<dbReference type="Pfam" id="PF13673">
    <property type="entry name" value="Acetyltransf_10"/>
    <property type="match status" value="1"/>
</dbReference>
<name>A0A0G2FE86_9PEZI</name>
<dbReference type="OrthoDB" id="2115692at2759"/>
<dbReference type="InterPro" id="IPR016181">
    <property type="entry name" value="Acyl_CoA_acyltransferase"/>
</dbReference>
<proteinExistence type="predicted"/>
<reference evidence="2 3" key="2">
    <citation type="submission" date="2015-05" db="EMBL/GenBank/DDBJ databases">
        <authorList>
            <person name="Morales-Cruz A."/>
            <person name="Amrine K.C."/>
            <person name="Cantu D."/>
        </authorList>
    </citation>
    <scope>NUCLEOTIDE SEQUENCE [LARGE SCALE GENOMIC DNA]</scope>
    <source>
        <strain evidence="2">DA912</strain>
    </source>
</reference>
<keyword evidence="3" id="KW-1185">Reference proteome</keyword>
<evidence type="ECO:0000313" key="2">
    <source>
        <dbReference type="EMBL" id="KKY32446.1"/>
    </source>
</evidence>
<dbReference type="Proteomes" id="UP000034680">
    <property type="component" value="Unassembled WGS sequence"/>
</dbReference>
<dbReference type="InterPro" id="IPR052523">
    <property type="entry name" value="Trichothecene_AcTrans"/>
</dbReference>
<reference evidence="2 3" key="1">
    <citation type="submission" date="2015-05" db="EMBL/GenBank/DDBJ databases">
        <title>Distinctive expansion of gene families associated with plant cell wall degradation and secondary metabolism in the genomes of grapevine trunk pathogens.</title>
        <authorList>
            <person name="Lawrence D.P."/>
            <person name="Travadon R."/>
            <person name="Rolshausen P.E."/>
            <person name="Baumgartner K."/>
        </authorList>
    </citation>
    <scope>NUCLEOTIDE SEQUENCE [LARGE SCALE GENOMIC DNA]</scope>
    <source>
        <strain evidence="2">DA912</strain>
    </source>
</reference>
<organism evidence="2 3">
    <name type="scientific">Diaporthe ampelina</name>
    <dbReference type="NCBI Taxonomy" id="1214573"/>
    <lineage>
        <taxon>Eukaryota</taxon>
        <taxon>Fungi</taxon>
        <taxon>Dikarya</taxon>
        <taxon>Ascomycota</taxon>
        <taxon>Pezizomycotina</taxon>
        <taxon>Sordariomycetes</taxon>
        <taxon>Sordariomycetidae</taxon>
        <taxon>Diaporthales</taxon>
        <taxon>Diaporthaceae</taxon>
        <taxon>Diaporthe</taxon>
    </lineage>
</organism>
<dbReference type="PANTHER" id="PTHR42791:SF2">
    <property type="entry name" value="N-ACETYLTRANSFERASE DOMAIN-CONTAINING PROTEIN"/>
    <property type="match status" value="1"/>
</dbReference>
<accession>A0A0G2FE86</accession>
<evidence type="ECO:0000313" key="3">
    <source>
        <dbReference type="Proteomes" id="UP000034680"/>
    </source>
</evidence>
<dbReference type="PANTHER" id="PTHR42791">
    <property type="entry name" value="GNAT FAMILY ACETYLTRANSFERASE"/>
    <property type="match status" value="1"/>
</dbReference>
<dbReference type="CDD" id="cd04301">
    <property type="entry name" value="NAT_SF"/>
    <property type="match status" value="1"/>
</dbReference>
<sequence>MAPSTTTLRRATRADLPRMVRILLDAYAPGPWGRCIFPPHLKVKPGDGDEFDWRLYMVSAGLDSPGRDTILACEGGEEEEEEEEIVGWAQWIDLVASSRGGGASREDMNARLERELGASPAGLDKEALERLSAEGRLLEKSFGEFLGTERAKESLHLNYLVIDPNHQRKGIGRLLAQDGLERAAGQGRDVCLRSTPEGRPLYLALGFRQVLEQKVIGESQYAMVWTAYDPARST</sequence>
<dbReference type="InterPro" id="IPR000182">
    <property type="entry name" value="GNAT_dom"/>
</dbReference>
<protein>
    <submittedName>
        <fullName evidence="2">Putative gnat family</fullName>
    </submittedName>
</protein>